<keyword evidence="2" id="KW-0812">Transmembrane</keyword>
<feature type="transmembrane region" description="Helical" evidence="2">
    <location>
        <begin position="268"/>
        <end position="286"/>
    </location>
</feature>
<sequence length="308" mass="33094">MACTECGGEGDGKTGGKADGEGRGEAAGNRCPACGDTVPPSAAPTAPTVPAAPAAPAGQPWWVLTDEELRVVERTRRKQGESPYLRWQSTRTLATVTVALLGAVVASDLFAILAGSRLAGLLKEESRSSWYGSTEALESAESLYFAAGVVQFAALVAAGIPFLMWFHRSRLNAETFDAASQRMRPGWAIGGWFVPVVNLWFPKKIANDIWDASTPPGPDGTVRERLPGGLLNCWWLLWLLTWASNRFASRRYQDAQTLEELGSAVSSYLFADGVDILAAVLAILVVRRITAMQHTLQEHRAALAATPV</sequence>
<gene>
    <name evidence="4" type="ORF">SAMN05192584_105342</name>
</gene>
<keyword evidence="2" id="KW-0472">Membrane</keyword>
<evidence type="ECO:0000259" key="3">
    <source>
        <dbReference type="Pfam" id="PF14219"/>
    </source>
</evidence>
<dbReference type="Pfam" id="PF14219">
    <property type="entry name" value="DUF4328"/>
    <property type="match status" value="1"/>
</dbReference>
<protein>
    <recommendedName>
        <fullName evidence="3">DUF4328 domain-containing protein</fullName>
    </recommendedName>
</protein>
<feature type="compositionally biased region" description="Basic and acidic residues" evidence="1">
    <location>
        <begin position="10"/>
        <end position="24"/>
    </location>
</feature>
<evidence type="ECO:0000256" key="1">
    <source>
        <dbReference type="SAM" id="MobiDB-lite"/>
    </source>
</evidence>
<accession>A0A1I3Z5V3</accession>
<evidence type="ECO:0000313" key="4">
    <source>
        <dbReference type="EMBL" id="SFK39415.1"/>
    </source>
</evidence>
<keyword evidence="5" id="KW-1185">Reference proteome</keyword>
<dbReference type="EMBL" id="FOSG01000005">
    <property type="protein sequence ID" value="SFK39415.1"/>
    <property type="molecule type" value="Genomic_DNA"/>
</dbReference>
<reference evidence="5" key="1">
    <citation type="submission" date="2016-10" db="EMBL/GenBank/DDBJ databases">
        <authorList>
            <person name="Varghese N."/>
            <person name="Submissions S."/>
        </authorList>
    </citation>
    <scope>NUCLEOTIDE SEQUENCE [LARGE SCALE GENOMIC DNA]</scope>
    <source>
        <strain evidence="5">PL19</strain>
    </source>
</reference>
<dbReference type="Proteomes" id="UP000198928">
    <property type="component" value="Unassembled WGS sequence"/>
</dbReference>
<keyword evidence="2" id="KW-1133">Transmembrane helix</keyword>
<feature type="domain" description="DUF4328" evidence="3">
    <location>
        <begin position="134"/>
        <end position="291"/>
    </location>
</feature>
<organism evidence="4 5">
    <name type="scientific">Streptomyces pini</name>
    <dbReference type="NCBI Taxonomy" id="1520580"/>
    <lineage>
        <taxon>Bacteria</taxon>
        <taxon>Bacillati</taxon>
        <taxon>Actinomycetota</taxon>
        <taxon>Actinomycetes</taxon>
        <taxon>Kitasatosporales</taxon>
        <taxon>Streptomycetaceae</taxon>
        <taxon>Streptomyces</taxon>
    </lineage>
</organism>
<dbReference type="InterPro" id="IPR025565">
    <property type="entry name" value="DUF4328"/>
</dbReference>
<name>A0A1I3Z5V3_9ACTN</name>
<dbReference type="AlphaFoldDB" id="A0A1I3Z5V3"/>
<evidence type="ECO:0000256" key="2">
    <source>
        <dbReference type="SAM" id="Phobius"/>
    </source>
</evidence>
<feature type="region of interest" description="Disordered" evidence="1">
    <location>
        <begin position="1"/>
        <end position="33"/>
    </location>
</feature>
<evidence type="ECO:0000313" key="5">
    <source>
        <dbReference type="Proteomes" id="UP000198928"/>
    </source>
</evidence>
<dbReference type="RefSeq" id="WP_093849202.1">
    <property type="nucleotide sequence ID" value="NZ_FOSG01000005.1"/>
</dbReference>
<proteinExistence type="predicted"/>
<dbReference type="OrthoDB" id="4174975at2"/>
<feature type="transmembrane region" description="Helical" evidence="2">
    <location>
        <begin position="93"/>
        <end position="122"/>
    </location>
</feature>
<feature type="transmembrane region" description="Helical" evidence="2">
    <location>
        <begin position="142"/>
        <end position="166"/>
    </location>
</feature>